<keyword evidence="2" id="KW-1185">Reference proteome</keyword>
<gene>
    <name evidence="1" type="ORF">CEPIT_LOCUS16643</name>
</gene>
<name>A0AAV0DKR8_9ASTE</name>
<reference evidence="1" key="1">
    <citation type="submission" date="2022-07" db="EMBL/GenBank/DDBJ databases">
        <authorList>
            <person name="Macas J."/>
            <person name="Novak P."/>
            <person name="Neumann P."/>
        </authorList>
    </citation>
    <scope>NUCLEOTIDE SEQUENCE</scope>
</reference>
<dbReference type="Proteomes" id="UP001152523">
    <property type="component" value="Unassembled WGS sequence"/>
</dbReference>
<organism evidence="1 2">
    <name type="scientific">Cuscuta epithymum</name>
    <dbReference type="NCBI Taxonomy" id="186058"/>
    <lineage>
        <taxon>Eukaryota</taxon>
        <taxon>Viridiplantae</taxon>
        <taxon>Streptophyta</taxon>
        <taxon>Embryophyta</taxon>
        <taxon>Tracheophyta</taxon>
        <taxon>Spermatophyta</taxon>
        <taxon>Magnoliopsida</taxon>
        <taxon>eudicotyledons</taxon>
        <taxon>Gunneridae</taxon>
        <taxon>Pentapetalae</taxon>
        <taxon>asterids</taxon>
        <taxon>lamiids</taxon>
        <taxon>Solanales</taxon>
        <taxon>Convolvulaceae</taxon>
        <taxon>Cuscuteae</taxon>
        <taxon>Cuscuta</taxon>
        <taxon>Cuscuta subgen. Cuscuta</taxon>
    </lineage>
</organism>
<sequence>MTKAAKFILKTIRRWLLSHSTPGVRVRPGSSLHTCNSRSDFLFRADFHILMKLNSIFWNSYPLCSHSSHHLCFYCIALESLHSTLALAGSKDGSVHIHCITNVSISSSTNFFEVLKVDTLNCNNVLSYTRAIGCSLNLVIIISHVIEISKHLLIIVIFFYFDSSLNIYLGFQYNYAPFDDLA</sequence>
<dbReference type="EMBL" id="CAMAPF010000124">
    <property type="protein sequence ID" value="CAH9104064.1"/>
    <property type="molecule type" value="Genomic_DNA"/>
</dbReference>
<evidence type="ECO:0000313" key="1">
    <source>
        <dbReference type="EMBL" id="CAH9104064.1"/>
    </source>
</evidence>
<dbReference type="AlphaFoldDB" id="A0AAV0DKR8"/>
<accession>A0AAV0DKR8</accession>
<evidence type="ECO:0000313" key="2">
    <source>
        <dbReference type="Proteomes" id="UP001152523"/>
    </source>
</evidence>
<comment type="caution">
    <text evidence="1">The sequence shown here is derived from an EMBL/GenBank/DDBJ whole genome shotgun (WGS) entry which is preliminary data.</text>
</comment>
<proteinExistence type="predicted"/>
<protein>
    <submittedName>
        <fullName evidence="1">Uncharacterized protein</fullName>
    </submittedName>
</protein>